<feature type="transmembrane region" description="Helical" evidence="1">
    <location>
        <begin position="111"/>
        <end position="132"/>
    </location>
</feature>
<evidence type="ECO:0000313" key="3">
    <source>
        <dbReference type="Proteomes" id="UP001339883"/>
    </source>
</evidence>
<name>A0ABU6DVG6_9GAMM</name>
<feature type="transmembrane region" description="Helical" evidence="1">
    <location>
        <begin position="52"/>
        <end position="82"/>
    </location>
</feature>
<feature type="transmembrane region" description="Helical" evidence="1">
    <location>
        <begin position="178"/>
        <end position="199"/>
    </location>
</feature>
<keyword evidence="3" id="KW-1185">Reference proteome</keyword>
<organism evidence="2 3">
    <name type="scientific">Acinetobacter pollinis</name>
    <dbReference type="NCBI Taxonomy" id="2605270"/>
    <lineage>
        <taxon>Bacteria</taxon>
        <taxon>Pseudomonadati</taxon>
        <taxon>Pseudomonadota</taxon>
        <taxon>Gammaproteobacteria</taxon>
        <taxon>Moraxellales</taxon>
        <taxon>Moraxellaceae</taxon>
        <taxon>Acinetobacter</taxon>
    </lineage>
</organism>
<feature type="transmembrane region" description="Helical" evidence="1">
    <location>
        <begin position="138"/>
        <end position="157"/>
    </location>
</feature>
<dbReference type="EMBL" id="VTDN01000017">
    <property type="protein sequence ID" value="MEB5477841.1"/>
    <property type="molecule type" value="Genomic_DNA"/>
</dbReference>
<feature type="transmembrane region" description="Helical" evidence="1">
    <location>
        <begin position="231"/>
        <end position="248"/>
    </location>
</feature>
<accession>A0ABU6DVG6</accession>
<sequence length="249" mass="28218">MNLDFFQNIAWFRLSLYLILSTFFLGNLATFLKKNLFSESGYSRKINHFGHMVISTPLLAFLPANILIPTVLVGSVLVILIYGLSSYSQKEYIYGIVNGSLRETDGIKKRFFFFFPLITGNLALVISVLIYPLDFVRVAFFTVAFADGFAEPAGLRFGKNNNYSVRDYIWGGYNKKSIAGSTTVFLFSFVICFIFHIILNKDVYSTFKISLIYGLLISIIEAVSPRGTDNMNILLVAPLIVLFLQFFFK</sequence>
<evidence type="ECO:0008006" key="4">
    <source>
        <dbReference type="Google" id="ProtNLM"/>
    </source>
</evidence>
<dbReference type="Proteomes" id="UP001339883">
    <property type="component" value="Unassembled WGS sequence"/>
</dbReference>
<comment type="caution">
    <text evidence="2">The sequence shown here is derived from an EMBL/GenBank/DDBJ whole genome shotgun (WGS) entry which is preliminary data.</text>
</comment>
<evidence type="ECO:0000256" key="1">
    <source>
        <dbReference type="SAM" id="Phobius"/>
    </source>
</evidence>
<evidence type="ECO:0000313" key="2">
    <source>
        <dbReference type="EMBL" id="MEB5477841.1"/>
    </source>
</evidence>
<dbReference type="RefSeq" id="WP_325776224.1">
    <property type="nucleotide sequence ID" value="NZ_VTDN01000017.1"/>
</dbReference>
<feature type="transmembrane region" description="Helical" evidence="1">
    <location>
        <begin position="12"/>
        <end position="32"/>
    </location>
</feature>
<keyword evidence="1" id="KW-0812">Transmembrane</keyword>
<keyword evidence="1" id="KW-0472">Membrane</keyword>
<reference evidence="2 3" key="1">
    <citation type="submission" date="2019-08" db="EMBL/GenBank/DDBJ databases">
        <title>Five species of Acinetobacter isolated from floral nectar and animal pollinators.</title>
        <authorList>
            <person name="Hendry T.A."/>
        </authorList>
    </citation>
    <scope>NUCLEOTIDE SEQUENCE [LARGE SCALE GENOMIC DNA]</scope>
    <source>
        <strain evidence="2 3">MD18.27</strain>
    </source>
</reference>
<proteinExistence type="predicted"/>
<protein>
    <recommendedName>
        <fullName evidence="4">Phosphatidate cytidylyltransferase</fullName>
    </recommendedName>
</protein>
<keyword evidence="1" id="KW-1133">Transmembrane helix</keyword>
<gene>
    <name evidence="2" type="ORF">I2F25_12480</name>
</gene>
<feature type="transmembrane region" description="Helical" evidence="1">
    <location>
        <begin position="205"/>
        <end position="224"/>
    </location>
</feature>